<dbReference type="AlphaFoldDB" id="A0A9R1SZJ0"/>
<feature type="repeat" description="WD" evidence="3">
    <location>
        <begin position="279"/>
        <end position="322"/>
    </location>
</feature>
<dbReference type="Gene3D" id="2.130.10.10">
    <property type="entry name" value="YVTN repeat-like/Quinoprotein amine dehydrogenase"/>
    <property type="match status" value="2"/>
</dbReference>
<keyword evidence="4" id="KW-1185">Reference proteome</keyword>
<evidence type="ECO:0000313" key="5">
    <source>
        <dbReference type="RefSeq" id="XP_011299970.1"/>
    </source>
</evidence>
<dbReference type="InterPro" id="IPR015943">
    <property type="entry name" value="WD40/YVTN_repeat-like_dom_sf"/>
</dbReference>
<sequence length="322" mass="36036">MAILPPDPVYVFRGDMGPVHSLLFRISPYIEHLYAGTESGNVHIWDLKKHRQTSKLKISDTNKEQCLSLHTLGDEYLIVQRKGGGVDLWSADGSNWIFEKRIDTEYHGFCRSQILSDDLVLLPLPSSKVGIFSLKSNSIVNKLDPSQISLEKPLGEVMAIKNCGLQDNIILVAYESGTIAAWNVKGMAVNSRLETETCPMAMTFDNYWMRGIIGNPTDKLEVFQLSKTDQLIHKTTISLKNAGISVIASRQDSKVFSSGGSDGRVRIFSWKTLRPLAVLDQHRSTIFDIIYSMEKVESHNNKNLMAATGKDGTVSLWDLYNQ</sequence>
<proteinExistence type="predicted"/>
<dbReference type="KEGG" id="fas:105264654"/>
<reference evidence="5" key="1">
    <citation type="submission" date="2025-08" db="UniProtKB">
        <authorList>
            <consortium name="RefSeq"/>
        </authorList>
    </citation>
    <scope>IDENTIFICATION</scope>
    <source>
        <strain evidence="5">USDA-PBARC FA_bdor</strain>
        <tissue evidence="5">Whole organism</tissue>
    </source>
</reference>
<evidence type="ECO:0000256" key="1">
    <source>
        <dbReference type="ARBA" id="ARBA00022574"/>
    </source>
</evidence>
<dbReference type="PROSITE" id="PS00678">
    <property type="entry name" value="WD_REPEATS_1"/>
    <property type="match status" value="1"/>
</dbReference>
<dbReference type="Pfam" id="PF00400">
    <property type="entry name" value="WD40"/>
    <property type="match status" value="2"/>
</dbReference>
<dbReference type="InterPro" id="IPR019775">
    <property type="entry name" value="WD40_repeat_CS"/>
</dbReference>
<dbReference type="Proteomes" id="UP000694866">
    <property type="component" value="Unplaced"/>
</dbReference>
<gene>
    <name evidence="5" type="primary">LOC105264654</name>
</gene>
<dbReference type="PANTHER" id="PTHR19854:SF1">
    <property type="entry name" value="GUANINE NUCLEOTIDE-BINDING PROTEIN SUBUNIT BETA-LIKE PROTEIN 1"/>
    <property type="match status" value="1"/>
</dbReference>
<name>A0A9R1SZJ0_9HYME</name>
<keyword evidence="1 3" id="KW-0853">WD repeat</keyword>
<evidence type="ECO:0000256" key="2">
    <source>
        <dbReference type="ARBA" id="ARBA00022737"/>
    </source>
</evidence>
<dbReference type="GeneID" id="105264654"/>
<accession>A0A9R1SZJ0</accession>
<dbReference type="InterPro" id="IPR001680">
    <property type="entry name" value="WD40_rpt"/>
</dbReference>
<dbReference type="PROSITE" id="PS50082">
    <property type="entry name" value="WD_REPEATS_2"/>
    <property type="match status" value="1"/>
</dbReference>
<dbReference type="PANTHER" id="PTHR19854">
    <property type="entry name" value="TRANSDUCIN BETA-LIKE 3"/>
    <property type="match status" value="1"/>
</dbReference>
<dbReference type="SUPFAM" id="SSF50978">
    <property type="entry name" value="WD40 repeat-like"/>
    <property type="match status" value="1"/>
</dbReference>
<evidence type="ECO:0000313" key="4">
    <source>
        <dbReference type="Proteomes" id="UP000694866"/>
    </source>
</evidence>
<dbReference type="PROSITE" id="PS50294">
    <property type="entry name" value="WD_REPEATS_REGION"/>
    <property type="match status" value="1"/>
</dbReference>
<dbReference type="InterPro" id="IPR036322">
    <property type="entry name" value="WD40_repeat_dom_sf"/>
</dbReference>
<dbReference type="RefSeq" id="XP_011299970.1">
    <property type="nucleotide sequence ID" value="XM_011301668.1"/>
</dbReference>
<evidence type="ECO:0000256" key="3">
    <source>
        <dbReference type="PROSITE-ProRule" id="PRU00221"/>
    </source>
</evidence>
<organism evidence="4 5">
    <name type="scientific">Fopius arisanus</name>
    <dbReference type="NCBI Taxonomy" id="64838"/>
    <lineage>
        <taxon>Eukaryota</taxon>
        <taxon>Metazoa</taxon>
        <taxon>Ecdysozoa</taxon>
        <taxon>Arthropoda</taxon>
        <taxon>Hexapoda</taxon>
        <taxon>Insecta</taxon>
        <taxon>Pterygota</taxon>
        <taxon>Neoptera</taxon>
        <taxon>Endopterygota</taxon>
        <taxon>Hymenoptera</taxon>
        <taxon>Apocrita</taxon>
        <taxon>Ichneumonoidea</taxon>
        <taxon>Braconidae</taxon>
        <taxon>Opiinae</taxon>
        <taxon>Fopius</taxon>
    </lineage>
</organism>
<dbReference type="OrthoDB" id="7668193at2759"/>
<dbReference type="SMART" id="SM00320">
    <property type="entry name" value="WD40"/>
    <property type="match status" value="4"/>
</dbReference>
<keyword evidence="2" id="KW-0677">Repeat</keyword>
<protein>
    <submittedName>
        <fullName evidence="5">Guanine nucleotide-binding protein subunit beta-like protein 1</fullName>
    </submittedName>
</protein>